<dbReference type="PANTHER" id="PTHR35011">
    <property type="entry name" value="2,3-DIKETO-L-GULONATE TRAP TRANSPORTER SMALL PERMEASE PROTEIN YIAM"/>
    <property type="match status" value="1"/>
</dbReference>
<gene>
    <name evidence="11" type="ORF">F4695_003141</name>
</gene>
<sequence>MQKFERIFVDLNRWLLIAILSAMAILVFLNVCLRFLTNQSITWSDEVARHLMIWLTFIGAGITLRHGSLTAIDNVQIAVGDRKARILRIISAIIMFAFFAVMIWAGKTYVGRTMLQTTPSTQIPFGYIYLAIPIGFTLLTIHLLLVLRTYVIGGMSALQGEDDLPPVAA</sequence>
<proteinExistence type="inferred from homology"/>
<evidence type="ECO:0000256" key="6">
    <source>
        <dbReference type="ARBA" id="ARBA00022989"/>
    </source>
</evidence>
<accession>A0A7X0JN11</accession>
<comment type="subcellular location">
    <subcellularLocation>
        <location evidence="1 9">Cell inner membrane</location>
        <topology evidence="1 9">Multi-pass membrane protein</topology>
    </subcellularLocation>
</comment>
<dbReference type="EMBL" id="JACHBU010000006">
    <property type="protein sequence ID" value="MBB6509757.1"/>
    <property type="molecule type" value="Genomic_DNA"/>
</dbReference>
<dbReference type="AlphaFoldDB" id="A0A7X0JN11"/>
<feature type="domain" description="Tripartite ATP-independent periplasmic transporters DctQ component" evidence="10">
    <location>
        <begin position="23"/>
        <end position="146"/>
    </location>
</feature>
<dbReference type="GO" id="GO:0005886">
    <property type="term" value="C:plasma membrane"/>
    <property type="evidence" value="ECO:0007669"/>
    <property type="project" value="UniProtKB-SubCell"/>
</dbReference>
<feature type="transmembrane region" description="Helical" evidence="9">
    <location>
        <begin position="12"/>
        <end position="36"/>
    </location>
</feature>
<organism evidence="11 12">
    <name type="scientific">Rhizobium soli</name>
    <dbReference type="NCBI Taxonomy" id="424798"/>
    <lineage>
        <taxon>Bacteria</taxon>
        <taxon>Pseudomonadati</taxon>
        <taxon>Pseudomonadota</taxon>
        <taxon>Alphaproteobacteria</taxon>
        <taxon>Hyphomicrobiales</taxon>
        <taxon>Rhizobiaceae</taxon>
        <taxon>Rhizobium/Agrobacterium group</taxon>
        <taxon>Rhizobium</taxon>
    </lineage>
</organism>
<feature type="transmembrane region" description="Helical" evidence="9">
    <location>
        <begin position="86"/>
        <end position="106"/>
    </location>
</feature>
<evidence type="ECO:0000256" key="4">
    <source>
        <dbReference type="ARBA" id="ARBA00022519"/>
    </source>
</evidence>
<dbReference type="Proteomes" id="UP000585437">
    <property type="component" value="Unassembled WGS sequence"/>
</dbReference>
<evidence type="ECO:0000256" key="3">
    <source>
        <dbReference type="ARBA" id="ARBA00022475"/>
    </source>
</evidence>
<comment type="similarity">
    <text evidence="8 9">Belongs to the TRAP transporter small permease family.</text>
</comment>
<name>A0A7X0JN11_9HYPH</name>
<protein>
    <recommendedName>
        <fullName evidence="9">TRAP transporter small permease protein</fullName>
    </recommendedName>
</protein>
<evidence type="ECO:0000256" key="1">
    <source>
        <dbReference type="ARBA" id="ARBA00004429"/>
    </source>
</evidence>
<evidence type="ECO:0000256" key="5">
    <source>
        <dbReference type="ARBA" id="ARBA00022692"/>
    </source>
</evidence>
<dbReference type="PANTHER" id="PTHR35011:SF2">
    <property type="entry name" value="2,3-DIKETO-L-GULONATE TRAP TRANSPORTER SMALL PERMEASE PROTEIN YIAM"/>
    <property type="match status" value="1"/>
</dbReference>
<dbReference type="Pfam" id="PF04290">
    <property type="entry name" value="DctQ"/>
    <property type="match status" value="1"/>
</dbReference>
<feature type="transmembrane region" description="Helical" evidence="9">
    <location>
        <begin position="126"/>
        <end position="147"/>
    </location>
</feature>
<evidence type="ECO:0000259" key="10">
    <source>
        <dbReference type="Pfam" id="PF04290"/>
    </source>
</evidence>
<dbReference type="GO" id="GO:0015740">
    <property type="term" value="P:C4-dicarboxylate transport"/>
    <property type="evidence" value="ECO:0007669"/>
    <property type="project" value="TreeGrafter"/>
</dbReference>
<comment type="caution">
    <text evidence="11">The sequence shown here is derived from an EMBL/GenBank/DDBJ whole genome shotgun (WGS) entry which is preliminary data.</text>
</comment>
<evidence type="ECO:0000256" key="2">
    <source>
        <dbReference type="ARBA" id="ARBA00022448"/>
    </source>
</evidence>
<evidence type="ECO:0000313" key="12">
    <source>
        <dbReference type="Proteomes" id="UP000585437"/>
    </source>
</evidence>
<keyword evidence="3" id="KW-1003">Cell membrane</keyword>
<keyword evidence="6 9" id="KW-1133">Transmembrane helix</keyword>
<evidence type="ECO:0000256" key="9">
    <source>
        <dbReference type="RuleBase" id="RU369079"/>
    </source>
</evidence>
<dbReference type="RefSeq" id="WP_062459070.1">
    <property type="nucleotide sequence ID" value="NZ_JACHBU010000006.1"/>
</dbReference>
<evidence type="ECO:0000256" key="8">
    <source>
        <dbReference type="ARBA" id="ARBA00038436"/>
    </source>
</evidence>
<keyword evidence="5 9" id="KW-0812">Transmembrane</keyword>
<comment type="subunit">
    <text evidence="9">The complex comprises the extracytoplasmic solute receptor protein and the two transmembrane proteins.</text>
</comment>
<keyword evidence="2 9" id="KW-0813">Transport</keyword>
<evidence type="ECO:0000313" key="11">
    <source>
        <dbReference type="EMBL" id="MBB6509757.1"/>
    </source>
</evidence>
<keyword evidence="4 9" id="KW-0997">Cell inner membrane</keyword>
<dbReference type="GO" id="GO:0022857">
    <property type="term" value="F:transmembrane transporter activity"/>
    <property type="evidence" value="ECO:0007669"/>
    <property type="project" value="UniProtKB-UniRule"/>
</dbReference>
<comment type="function">
    <text evidence="9">Part of the tripartite ATP-independent periplasmic (TRAP) transport system.</text>
</comment>
<keyword evidence="7 9" id="KW-0472">Membrane</keyword>
<keyword evidence="12" id="KW-1185">Reference proteome</keyword>
<dbReference type="InterPro" id="IPR055348">
    <property type="entry name" value="DctQ"/>
</dbReference>
<dbReference type="InterPro" id="IPR007387">
    <property type="entry name" value="TRAP_DctQ"/>
</dbReference>
<feature type="transmembrane region" description="Helical" evidence="9">
    <location>
        <begin position="48"/>
        <end position="65"/>
    </location>
</feature>
<evidence type="ECO:0000256" key="7">
    <source>
        <dbReference type="ARBA" id="ARBA00023136"/>
    </source>
</evidence>
<reference evidence="11 12" key="1">
    <citation type="submission" date="2020-08" db="EMBL/GenBank/DDBJ databases">
        <title>The Agave Microbiome: Exploring the role of microbial communities in plant adaptations to desert environments.</title>
        <authorList>
            <person name="Partida-Martinez L.P."/>
        </authorList>
    </citation>
    <scope>NUCLEOTIDE SEQUENCE [LARGE SCALE GENOMIC DNA]</scope>
    <source>
        <strain evidence="11 12">AS3.12</strain>
    </source>
</reference>